<feature type="signal peptide" evidence="1">
    <location>
        <begin position="1"/>
        <end position="22"/>
    </location>
</feature>
<dbReference type="AlphaFoldDB" id="A0A4R1Q535"/>
<keyword evidence="3" id="KW-1185">Reference proteome</keyword>
<organism evidence="2 3">
    <name type="scientific">Anaerospora hongkongensis</name>
    <dbReference type="NCBI Taxonomy" id="244830"/>
    <lineage>
        <taxon>Bacteria</taxon>
        <taxon>Bacillati</taxon>
        <taxon>Bacillota</taxon>
        <taxon>Negativicutes</taxon>
        <taxon>Selenomonadales</taxon>
        <taxon>Sporomusaceae</taxon>
        <taxon>Anaerospora</taxon>
    </lineage>
</organism>
<evidence type="ECO:0000313" key="3">
    <source>
        <dbReference type="Proteomes" id="UP000295063"/>
    </source>
</evidence>
<dbReference type="EMBL" id="SLUI01000009">
    <property type="protein sequence ID" value="TCL36091.1"/>
    <property type="molecule type" value="Genomic_DNA"/>
</dbReference>
<accession>A0A4R1Q535</accession>
<name>A0A4R1Q535_9FIRM</name>
<dbReference type="Proteomes" id="UP000295063">
    <property type="component" value="Unassembled WGS sequence"/>
</dbReference>
<gene>
    <name evidence="2" type="ORF">EV210_10940</name>
</gene>
<protein>
    <submittedName>
        <fullName evidence="2">Uncharacterized protein</fullName>
    </submittedName>
</protein>
<evidence type="ECO:0000313" key="2">
    <source>
        <dbReference type="EMBL" id="TCL36091.1"/>
    </source>
</evidence>
<evidence type="ECO:0000256" key="1">
    <source>
        <dbReference type="SAM" id="SignalP"/>
    </source>
</evidence>
<sequence>MTLRILATTIAALLLSSSAAFAEHAFEQKTGWLFPTIGAGRGNWEASVGLFIWSDEFKARNFQLRSEVDLGPGLRLHSIVRTNREQDTLKGFSPILDEGYVEGFGFKESKNGTLSASLRIGNVRYLHFPYPDSIAVFDQVPGISDLKGGARTGYSGELLTLDYKHKTGLGLHATGINWDFDRDGGAQMIENYVYYQQDFGAVHFETHVGGLALRPEPLGRKATGFNTFLGTKVGKYQVGVLYEKLKNQTAYTGLMVTFPQNYVTRTMGKVAFDYDRSPEGFAMQIPLASGKIGARIAKKAPVNGILVGEVKAERLRTYWQNGQARNYYEHILSSWGEENKSELVMVVEESPWYLQSESLVSPHTNVGSWSAIKEWEKDRQGPAQLSQSVTYRFYRLKE</sequence>
<comment type="caution">
    <text evidence="2">The sequence shown here is derived from an EMBL/GenBank/DDBJ whole genome shotgun (WGS) entry which is preliminary data.</text>
</comment>
<keyword evidence="1" id="KW-0732">Signal</keyword>
<proteinExistence type="predicted"/>
<dbReference type="RefSeq" id="WP_207900739.1">
    <property type="nucleotide sequence ID" value="NZ_SLUI01000009.1"/>
</dbReference>
<reference evidence="2 3" key="1">
    <citation type="submission" date="2019-03" db="EMBL/GenBank/DDBJ databases">
        <title>Genomic Encyclopedia of Type Strains, Phase IV (KMG-IV): sequencing the most valuable type-strain genomes for metagenomic binning, comparative biology and taxonomic classification.</title>
        <authorList>
            <person name="Goeker M."/>
        </authorList>
    </citation>
    <scope>NUCLEOTIDE SEQUENCE [LARGE SCALE GENOMIC DNA]</scope>
    <source>
        <strain evidence="2 3">DSM 15969</strain>
    </source>
</reference>
<feature type="chain" id="PRO_5020645896" evidence="1">
    <location>
        <begin position="23"/>
        <end position="398"/>
    </location>
</feature>